<feature type="region of interest" description="Disordered" evidence="6">
    <location>
        <begin position="114"/>
        <end position="159"/>
    </location>
</feature>
<evidence type="ECO:0000313" key="7">
    <source>
        <dbReference type="Proteomes" id="UP000515211"/>
    </source>
</evidence>
<evidence type="ECO:0000256" key="5">
    <source>
        <dbReference type="ARBA" id="ARBA00023242"/>
    </source>
</evidence>
<dbReference type="RefSeq" id="XP_015952506.1">
    <property type="nucleotide sequence ID" value="XM_016097020.3"/>
</dbReference>
<reference evidence="7" key="1">
    <citation type="journal article" date="2016" name="Nat. Genet.">
        <title>The genome sequences of Arachis duranensis and Arachis ipaensis, the diploid ancestors of cultivated peanut.</title>
        <authorList>
            <person name="Bertioli D.J."/>
            <person name="Cannon S.B."/>
            <person name="Froenicke L."/>
            <person name="Huang G."/>
            <person name="Farmer A.D."/>
            <person name="Cannon E.K."/>
            <person name="Liu X."/>
            <person name="Gao D."/>
            <person name="Clevenger J."/>
            <person name="Dash S."/>
            <person name="Ren L."/>
            <person name="Moretzsohn M.C."/>
            <person name="Shirasawa K."/>
            <person name="Huang W."/>
            <person name="Vidigal B."/>
            <person name="Abernathy B."/>
            <person name="Chu Y."/>
            <person name="Niederhuth C.E."/>
            <person name="Umale P."/>
            <person name="Araujo A.C."/>
            <person name="Kozik A."/>
            <person name="Kim K.D."/>
            <person name="Burow M.D."/>
            <person name="Varshney R.K."/>
            <person name="Wang X."/>
            <person name="Zhang X."/>
            <person name="Barkley N."/>
            <person name="Guimaraes P.M."/>
            <person name="Isobe S."/>
            <person name="Guo B."/>
            <person name="Liao B."/>
            <person name="Stalker H.T."/>
            <person name="Schmitz R.J."/>
            <person name="Scheffler B.E."/>
            <person name="Leal-Bertioli S.C."/>
            <person name="Xun X."/>
            <person name="Jackson S.A."/>
            <person name="Michelmore R."/>
            <person name="Ozias-Akins P."/>
        </authorList>
    </citation>
    <scope>NUCLEOTIDE SEQUENCE [LARGE SCALE GENOMIC DNA]</scope>
    <source>
        <strain evidence="7">cv. V14167</strain>
    </source>
</reference>
<dbReference type="CDD" id="cd10017">
    <property type="entry name" value="B3_DNA"/>
    <property type="match status" value="1"/>
</dbReference>
<organism evidence="7 8">
    <name type="scientific">Arachis duranensis</name>
    <name type="common">Wild peanut</name>
    <dbReference type="NCBI Taxonomy" id="130453"/>
    <lineage>
        <taxon>Eukaryota</taxon>
        <taxon>Viridiplantae</taxon>
        <taxon>Streptophyta</taxon>
        <taxon>Embryophyta</taxon>
        <taxon>Tracheophyta</taxon>
        <taxon>Spermatophyta</taxon>
        <taxon>Magnoliopsida</taxon>
        <taxon>eudicotyledons</taxon>
        <taxon>Gunneridae</taxon>
        <taxon>Pentapetalae</taxon>
        <taxon>rosids</taxon>
        <taxon>fabids</taxon>
        <taxon>Fabales</taxon>
        <taxon>Fabaceae</taxon>
        <taxon>Papilionoideae</taxon>
        <taxon>50 kb inversion clade</taxon>
        <taxon>dalbergioids sensu lato</taxon>
        <taxon>Dalbergieae</taxon>
        <taxon>Pterocarpus clade</taxon>
        <taxon>Arachis</taxon>
    </lineage>
</organism>
<dbReference type="PANTHER" id="PTHR31920">
    <property type="entry name" value="B3 DOMAIN-CONTAINING"/>
    <property type="match status" value="1"/>
</dbReference>
<dbReference type="KEGG" id="adu:107477055"/>
<keyword evidence="5" id="KW-0539">Nucleus</keyword>
<dbReference type="InterPro" id="IPR003340">
    <property type="entry name" value="B3_DNA-bd"/>
</dbReference>
<dbReference type="GO" id="GO:0005634">
    <property type="term" value="C:nucleus"/>
    <property type="evidence" value="ECO:0007669"/>
    <property type="project" value="UniProtKB-SubCell"/>
</dbReference>
<gene>
    <name evidence="8" type="primary">LOC107477055</name>
</gene>
<dbReference type="GO" id="GO:0003677">
    <property type="term" value="F:DNA binding"/>
    <property type="evidence" value="ECO:0007669"/>
    <property type="project" value="UniProtKB-KW"/>
</dbReference>
<dbReference type="PANTHER" id="PTHR31920:SF135">
    <property type="entry name" value="B3 DOMAIN-CONTAINING PROTEIN OS03G0621600-RELATED"/>
    <property type="match status" value="1"/>
</dbReference>
<dbReference type="Proteomes" id="UP000515211">
    <property type="component" value="Chromosome 3"/>
</dbReference>
<proteinExistence type="predicted"/>
<keyword evidence="7" id="KW-1185">Reference proteome</keyword>
<evidence type="ECO:0000256" key="4">
    <source>
        <dbReference type="ARBA" id="ARBA00023163"/>
    </source>
</evidence>
<dbReference type="InterPro" id="IPR015300">
    <property type="entry name" value="DNA-bd_pseudobarrel_sf"/>
</dbReference>
<keyword evidence="4" id="KW-0804">Transcription</keyword>
<dbReference type="SUPFAM" id="SSF101936">
    <property type="entry name" value="DNA-binding pseudobarrel domain"/>
    <property type="match status" value="1"/>
</dbReference>
<evidence type="ECO:0000256" key="6">
    <source>
        <dbReference type="SAM" id="MobiDB-lite"/>
    </source>
</evidence>
<comment type="subcellular location">
    <subcellularLocation>
        <location evidence="1">Nucleus</location>
    </subcellularLocation>
</comment>
<evidence type="ECO:0000256" key="3">
    <source>
        <dbReference type="ARBA" id="ARBA00023125"/>
    </source>
</evidence>
<dbReference type="Gene3D" id="2.40.330.10">
    <property type="entry name" value="DNA-binding pseudobarrel domain"/>
    <property type="match status" value="1"/>
</dbReference>
<feature type="compositionally biased region" description="Acidic residues" evidence="6">
    <location>
        <begin position="120"/>
        <end position="147"/>
    </location>
</feature>
<evidence type="ECO:0000313" key="8">
    <source>
        <dbReference type="RefSeq" id="XP_015952506.1"/>
    </source>
</evidence>
<dbReference type="InterPro" id="IPR050655">
    <property type="entry name" value="Plant_B3_domain"/>
</dbReference>
<dbReference type="GeneID" id="107477055"/>
<dbReference type="AlphaFoldDB" id="A0A6P5ND56"/>
<keyword evidence="3" id="KW-0238">DNA-binding</keyword>
<dbReference type="Pfam" id="PF02362">
    <property type="entry name" value="B3"/>
    <property type="match status" value="1"/>
</dbReference>
<evidence type="ECO:0000256" key="1">
    <source>
        <dbReference type="ARBA" id="ARBA00004123"/>
    </source>
</evidence>
<protein>
    <submittedName>
        <fullName evidence="8">B3 domain-containing protein At1g16640-like</fullName>
    </submittedName>
</protein>
<name>A0A6P5ND56_ARADU</name>
<keyword evidence="2" id="KW-0805">Transcription regulation</keyword>
<evidence type="ECO:0000256" key="2">
    <source>
        <dbReference type="ARBA" id="ARBA00023015"/>
    </source>
</evidence>
<reference evidence="8" key="2">
    <citation type="submission" date="2025-08" db="UniProtKB">
        <authorList>
            <consortium name="RefSeq"/>
        </authorList>
    </citation>
    <scope>IDENTIFICATION</scope>
    <source>
        <tissue evidence="8">Whole plant</tissue>
    </source>
</reference>
<accession>A0A6P5ND56</accession>
<dbReference type="PROSITE" id="PS50863">
    <property type="entry name" value="B3"/>
    <property type="match status" value="1"/>
</dbReference>
<dbReference type="SMART" id="SM01019">
    <property type="entry name" value="B3"/>
    <property type="match status" value="1"/>
</dbReference>
<dbReference type="OrthoDB" id="1094641at2759"/>
<sequence length="237" mass="27579">MMNTSAEQSSFFKVFLPQFSSEKLLLPKEHVALTRMKERVPEEFMLRNGRGGAWRVKTSCIGEKVYFDDGWKEFVRDNGIQEACVIIVFNPDGSSTFEFKIFESSMCEKTQTLEEAAAVEMEESSEEEEEENDDDEDYEDEDEDEDEMDHHRAGKAPAKRKRGNYNDIKEYGEIIATFIDQHNPYFVFKRNKSRPNELHVPCKLIKEYSITIPETIKLCCKYIKVNSPEKIVVKKQA</sequence>